<reference evidence="1" key="1">
    <citation type="submission" date="2014-11" db="EMBL/GenBank/DDBJ databases">
        <authorList>
            <person name="Amaro Gonzalez C."/>
        </authorList>
    </citation>
    <scope>NUCLEOTIDE SEQUENCE</scope>
</reference>
<sequence length="23" mass="2666">MPERLHCYAPPKQMQQGQSVCAY</sequence>
<proteinExistence type="predicted"/>
<dbReference type="AlphaFoldDB" id="A0A0E9SQG4"/>
<dbReference type="EMBL" id="GBXM01064968">
    <property type="protein sequence ID" value="JAH43609.1"/>
    <property type="molecule type" value="Transcribed_RNA"/>
</dbReference>
<accession>A0A0E9SQG4</accession>
<organism evidence="1">
    <name type="scientific">Anguilla anguilla</name>
    <name type="common">European freshwater eel</name>
    <name type="synonym">Muraena anguilla</name>
    <dbReference type="NCBI Taxonomy" id="7936"/>
    <lineage>
        <taxon>Eukaryota</taxon>
        <taxon>Metazoa</taxon>
        <taxon>Chordata</taxon>
        <taxon>Craniata</taxon>
        <taxon>Vertebrata</taxon>
        <taxon>Euteleostomi</taxon>
        <taxon>Actinopterygii</taxon>
        <taxon>Neopterygii</taxon>
        <taxon>Teleostei</taxon>
        <taxon>Anguilliformes</taxon>
        <taxon>Anguillidae</taxon>
        <taxon>Anguilla</taxon>
    </lineage>
</organism>
<name>A0A0E9SQG4_ANGAN</name>
<reference evidence="1" key="2">
    <citation type="journal article" date="2015" name="Fish Shellfish Immunol.">
        <title>Early steps in the European eel (Anguilla anguilla)-Vibrio vulnificus interaction in the gills: Role of the RtxA13 toxin.</title>
        <authorList>
            <person name="Callol A."/>
            <person name="Pajuelo D."/>
            <person name="Ebbesson L."/>
            <person name="Teles M."/>
            <person name="MacKenzie S."/>
            <person name="Amaro C."/>
        </authorList>
    </citation>
    <scope>NUCLEOTIDE SEQUENCE</scope>
</reference>
<evidence type="ECO:0000313" key="1">
    <source>
        <dbReference type="EMBL" id="JAH43609.1"/>
    </source>
</evidence>
<protein>
    <submittedName>
        <fullName evidence="1">Uncharacterized protein</fullName>
    </submittedName>
</protein>